<reference evidence="4" key="2">
    <citation type="submission" date="2015-01" db="EMBL/GenBank/DDBJ databases">
        <title>Evolutionary Origins and Diversification of the Mycorrhizal Mutualists.</title>
        <authorList>
            <consortium name="DOE Joint Genome Institute"/>
            <consortium name="Mycorrhizal Genomics Consortium"/>
            <person name="Kohler A."/>
            <person name="Kuo A."/>
            <person name="Nagy L.G."/>
            <person name="Floudas D."/>
            <person name="Copeland A."/>
            <person name="Barry K.W."/>
            <person name="Cichocki N."/>
            <person name="Veneault-Fourrey C."/>
            <person name="LaButti K."/>
            <person name="Lindquist E.A."/>
            <person name="Lipzen A."/>
            <person name="Lundell T."/>
            <person name="Morin E."/>
            <person name="Murat C."/>
            <person name="Riley R."/>
            <person name="Ohm R."/>
            <person name="Sun H."/>
            <person name="Tunlid A."/>
            <person name="Henrissat B."/>
            <person name="Grigoriev I.V."/>
            <person name="Hibbett D.S."/>
            <person name="Martin F."/>
        </authorList>
    </citation>
    <scope>NUCLEOTIDE SEQUENCE [LARGE SCALE GENOMIC DNA]</scope>
    <source>
        <strain evidence="4">Foug A</strain>
    </source>
</reference>
<sequence length="593" mass="64256">MAPSRRSFVSLSWAALARCPLPSFCLFFWMLFNLFPNAHALSPSPVDVTPPQNAHSAISAVVVQDNFLGISFELNSFDTLWGKSPQQMPIPIQNYLANLRARIHSPLRIRIGGNSMDSSTYVSNQTQMIVLTDPNAYFNDVPVDFGPTFFDVLNAMADVVGEMQFMITLSMQDPQNDTDVIDLAKAARDMLGDRLDSMLLGNEPDLYAGHGTRANYTIQDYIPEIGEVLNDLRNSQYGNLIPNTIIGGPTICCTWNLSDVLDAGLTQYPYKYYTLQHYPTHTCNGPNAKNTNITYFVSHTNVPVFAQWQSKGIQMAQSANVPVLMTEYNTVSCGGSNISDTFAAALWAVDVALGFASYGLSAAYLHTREYQVLYNLFDPATPDDSMQPGWRTGSPYYSALFLSETFPHDGAVVLDLNLDNSIYDAATTVAGYALYGQNGTVCERLVLINFGDDAGTPRSFTLPPGIAHSAGVRLLTAPSIAETMQITWAGQIVGRNGELEGTQSTQYYTRCANGCNISVPGPGVALVLLGATEGDSSFYVGNSTVAGIVGFQEGSMGVPVRSSSLPKMFGGHERACVWATAGVVVLGVLHALF</sequence>
<reference evidence="3 4" key="1">
    <citation type="submission" date="2014-04" db="EMBL/GenBank/DDBJ databases">
        <authorList>
            <consortium name="DOE Joint Genome Institute"/>
            <person name="Kuo A."/>
            <person name="Kohler A."/>
            <person name="Nagy L.G."/>
            <person name="Floudas D."/>
            <person name="Copeland A."/>
            <person name="Barry K.W."/>
            <person name="Cichocki N."/>
            <person name="Veneault-Fourrey C."/>
            <person name="LaButti K."/>
            <person name="Lindquist E.A."/>
            <person name="Lipzen A."/>
            <person name="Lundell T."/>
            <person name="Morin E."/>
            <person name="Murat C."/>
            <person name="Sun H."/>
            <person name="Tunlid A."/>
            <person name="Henrissat B."/>
            <person name="Grigoriev I.V."/>
            <person name="Hibbett D.S."/>
            <person name="Martin F."/>
            <person name="Nordberg H.P."/>
            <person name="Cantor M.N."/>
            <person name="Hua S.X."/>
        </authorList>
    </citation>
    <scope>NUCLEOTIDE SEQUENCE [LARGE SCALE GENOMIC DNA]</scope>
    <source>
        <strain evidence="3 4">Foug A</strain>
    </source>
</reference>
<dbReference type="PANTHER" id="PTHR36183">
    <property type="entry name" value="BETA-GLUCURONIDASE"/>
    <property type="match status" value="1"/>
</dbReference>
<dbReference type="PANTHER" id="PTHR36183:SF2">
    <property type="entry name" value="BETA-GLUCURONIDASE C-TERMINAL DOMAIN-CONTAINING PROTEIN"/>
    <property type="match status" value="1"/>
</dbReference>
<dbReference type="HOGENOM" id="CLU_023945_1_0_1"/>
<keyword evidence="3" id="KW-0378">Hydrolase</keyword>
<protein>
    <submittedName>
        <fullName evidence="3">Glycoside hydrolase family 79 protein</fullName>
    </submittedName>
</protein>
<dbReference type="Proteomes" id="UP000053989">
    <property type="component" value="Unassembled WGS sequence"/>
</dbReference>
<keyword evidence="4" id="KW-1185">Reference proteome</keyword>
<dbReference type="SUPFAM" id="SSF51445">
    <property type="entry name" value="(Trans)glycosidases"/>
    <property type="match status" value="1"/>
</dbReference>
<dbReference type="Gene3D" id="3.20.20.80">
    <property type="entry name" value="Glycosidases"/>
    <property type="match status" value="1"/>
</dbReference>
<dbReference type="InterPro" id="IPR017853">
    <property type="entry name" value="GH"/>
</dbReference>
<name>A0A0C3DQX1_9AGAM</name>
<dbReference type="STRING" id="1036808.A0A0C3DQX1"/>
<dbReference type="EMBL" id="KN822087">
    <property type="protein sequence ID" value="KIM58396.1"/>
    <property type="molecule type" value="Genomic_DNA"/>
</dbReference>
<evidence type="ECO:0000313" key="3">
    <source>
        <dbReference type="EMBL" id="KIM58396.1"/>
    </source>
</evidence>
<feature type="domain" description="Beta-glucuronidase C-terminal" evidence="2">
    <location>
        <begin position="431"/>
        <end position="526"/>
    </location>
</feature>
<dbReference type="InterPro" id="IPR031728">
    <property type="entry name" value="GlcAase_C"/>
</dbReference>
<evidence type="ECO:0000256" key="1">
    <source>
        <dbReference type="SAM" id="SignalP"/>
    </source>
</evidence>
<feature type="chain" id="PRO_5002163700" evidence="1">
    <location>
        <begin position="41"/>
        <end position="593"/>
    </location>
</feature>
<dbReference type="GO" id="GO:0016787">
    <property type="term" value="F:hydrolase activity"/>
    <property type="evidence" value="ECO:0007669"/>
    <property type="project" value="UniProtKB-KW"/>
</dbReference>
<feature type="signal peptide" evidence="1">
    <location>
        <begin position="1"/>
        <end position="40"/>
    </location>
</feature>
<dbReference type="AlphaFoldDB" id="A0A0C3DQX1"/>
<dbReference type="InterPro" id="IPR013780">
    <property type="entry name" value="Glyco_hydro_b"/>
</dbReference>
<dbReference type="OrthoDB" id="2796951at2759"/>
<proteinExistence type="predicted"/>
<dbReference type="Gene3D" id="2.60.40.1180">
    <property type="entry name" value="Golgi alpha-mannosidase II"/>
    <property type="match status" value="1"/>
</dbReference>
<organism evidence="3 4">
    <name type="scientific">Scleroderma citrinum Foug A</name>
    <dbReference type="NCBI Taxonomy" id="1036808"/>
    <lineage>
        <taxon>Eukaryota</taxon>
        <taxon>Fungi</taxon>
        <taxon>Dikarya</taxon>
        <taxon>Basidiomycota</taxon>
        <taxon>Agaricomycotina</taxon>
        <taxon>Agaricomycetes</taxon>
        <taxon>Agaricomycetidae</taxon>
        <taxon>Boletales</taxon>
        <taxon>Sclerodermatineae</taxon>
        <taxon>Sclerodermataceae</taxon>
        <taxon>Scleroderma</taxon>
    </lineage>
</organism>
<evidence type="ECO:0000313" key="4">
    <source>
        <dbReference type="Proteomes" id="UP000053989"/>
    </source>
</evidence>
<dbReference type="InterPro" id="IPR052974">
    <property type="entry name" value="GH79_Enzymes"/>
</dbReference>
<dbReference type="Pfam" id="PF16862">
    <property type="entry name" value="Glyco_hydro_79C"/>
    <property type="match status" value="1"/>
</dbReference>
<accession>A0A0C3DQX1</accession>
<evidence type="ECO:0000259" key="2">
    <source>
        <dbReference type="Pfam" id="PF16862"/>
    </source>
</evidence>
<dbReference type="InParanoid" id="A0A0C3DQX1"/>
<gene>
    <name evidence="3" type="ORF">SCLCIDRAFT_1218768</name>
</gene>
<keyword evidence="1" id="KW-0732">Signal</keyword>